<dbReference type="PANTHER" id="PTHR30461">
    <property type="entry name" value="DNA-INVERTASE FROM LAMBDOID PROPHAGE"/>
    <property type="match status" value="1"/>
</dbReference>
<dbReference type="InterPro" id="IPR006119">
    <property type="entry name" value="Resolv_N"/>
</dbReference>
<evidence type="ECO:0000256" key="2">
    <source>
        <dbReference type="ARBA" id="ARBA00023125"/>
    </source>
</evidence>
<name>A0ABQ5NK33_9BACI</name>
<dbReference type="InterPro" id="IPR050639">
    <property type="entry name" value="SSR_resolvase"/>
</dbReference>
<dbReference type="InterPro" id="IPR006118">
    <property type="entry name" value="Recombinase_CS"/>
</dbReference>
<accession>A0ABQ5NK33</accession>
<organism evidence="8 9">
    <name type="scientific">Lysinibacillus piscis</name>
    <dbReference type="NCBI Taxonomy" id="2518931"/>
    <lineage>
        <taxon>Bacteria</taxon>
        <taxon>Bacillati</taxon>
        <taxon>Bacillota</taxon>
        <taxon>Bacilli</taxon>
        <taxon>Bacillales</taxon>
        <taxon>Bacillaceae</taxon>
        <taxon>Lysinibacillus</taxon>
    </lineage>
</organism>
<feature type="domain" description="Recombinase" evidence="7">
    <location>
        <begin position="155"/>
        <end position="266"/>
    </location>
</feature>
<dbReference type="Gene3D" id="3.90.1750.20">
    <property type="entry name" value="Putative Large Serine Recombinase, Chain B, Domain 2"/>
    <property type="match status" value="1"/>
</dbReference>
<comment type="caution">
    <text evidence="8">The sequence shown here is derived from an EMBL/GenBank/DDBJ whole genome shotgun (WGS) entry which is preliminary data.</text>
</comment>
<feature type="active site" description="O-(5'-phospho-DNA)-serine intermediate" evidence="4">
    <location>
        <position position="10"/>
    </location>
</feature>
<dbReference type="PROSITE" id="PS51737">
    <property type="entry name" value="RECOMBINASE_DNA_BIND"/>
    <property type="match status" value="1"/>
</dbReference>
<dbReference type="Pfam" id="PF07508">
    <property type="entry name" value="Recombinase"/>
    <property type="match status" value="1"/>
</dbReference>
<dbReference type="Gene3D" id="3.40.50.1390">
    <property type="entry name" value="Resolvase, N-terminal catalytic domain"/>
    <property type="match status" value="1"/>
</dbReference>
<reference evidence="8" key="1">
    <citation type="submission" date="2022-08" db="EMBL/GenBank/DDBJ databases">
        <title>Draft genome sequence of Lysinibacillus sp. strain KH24.</title>
        <authorList>
            <person name="Kanbe H."/>
            <person name="Itoh H."/>
        </authorList>
    </citation>
    <scope>NUCLEOTIDE SEQUENCE</scope>
    <source>
        <strain evidence="8">KH24</strain>
    </source>
</reference>
<dbReference type="Proteomes" id="UP001065593">
    <property type="component" value="Unassembled WGS sequence"/>
</dbReference>
<keyword evidence="9" id="KW-1185">Reference proteome</keyword>
<evidence type="ECO:0000259" key="7">
    <source>
        <dbReference type="PROSITE" id="PS51737"/>
    </source>
</evidence>
<evidence type="ECO:0000256" key="1">
    <source>
        <dbReference type="ARBA" id="ARBA00022908"/>
    </source>
</evidence>
<evidence type="ECO:0000313" key="9">
    <source>
        <dbReference type="Proteomes" id="UP001065593"/>
    </source>
</evidence>
<keyword evidence="1" id="KW-0229">DNA integration</keyword>
<proteinExistence type="predicted"/>
<dbReference type="PROSITE" id="PS00397">
    <property type="entry name" value="RECOMBINASES_1"/>
    <property type="match status" value="1"/>
</dbReference>
<dbReference type="SMART" id="SM00857">
    <property type="entry name" value="Resolvase"/>
    <property type="match status" value="1"/>
</dbReference>
<evidence type="ECO:0000259" key="6">
    <source>
        <dbReference type="PROSITE" id="PS51736"/>
    </source>
</evidence>
<dbReference type="RefSeq" id="WP_264988410.1">
    <property type="nucleotide sequence ID" value="NZ_BRZA01000002.1"/>
</dbReference>
<keyword evidence="2" id="KW-0238">DNA-binding</keyword>
<dbReference type="SUPFAM" id="SSF53041">
    <property type="entry name" value="Resolvase-like"/>
    <property type="match status" value="1"/>
</dbReference>
<gene>
    <name evidence="8" type="ORF">LYSBPC_17760</name>
</gene>
<evidence type="ECO:0000256" key="3">
    <source>
        <dbReference type="ARBA" id="ARBA00023172"/>
    </source>
</evidence>
<protein>
    <submittedName>
        <fullName evidence="8">Serine recombinase</fullName>
    </submittedName>
</protein>
<evidence type="ECO:0000313" key="8">
    <source>
        <dbReference type="EMBL" id="GLC88649.1"/>
    </source>
</evidence>
<keyword evidence="5" id="KW-0175">Coiled coil</keyword>
<dbReference type="InterPro" id="IPR038109">
    <property type="entry name" value="DNA_bind_recomb_sf"/>
</dbReference>
<keyword evidence="3" id="KW-0233">DNA recombination</keyword>
<dbReference type="Pfam" id="PF00239">
    <property type="entry name" value="Resolvase"/>
    <property type="match status" value="1"/>
</dbReference>
<feature type="domain" description="Resolvase/invertase-type recombinase catalytic" evidence="6">
    <location>
        <begin position="2"/>
        <end position="148"/>
    </location>
</feature>
<sequence length="506" mass="58770">MRVIIYIRVSTKLQEQKFSLAGQESELTKYAESQGWIIVNIYQDVDSGGKLDKAGLNALLDDVEEGKVDVVLVADQDRLSRLDTVEWEYLKDILRTNNVKIAEPGRITDLSNEDDVFYSDLKNLIAQREKKTIVRRMMRGKKQRMREGKGFGMAPLGYKFDKTTKKYVLDEEWNWVIPFIDKLYLEEQLGMMAIANRLNEISRTPSGRFWNEKLISDRLTSKAFHGVMEKRFSTGEIIVIEDAYPPLRTKETYDLIQLEREKRGTIYKVTSRAKLDLHYLRRTTFTCGLCGRKILLVQHGTAKTPRYYLKHGRKLKIADRSVCDISINTIRFDKNISKLFTEILDSESLASKYFQFENNEQKIEQLKESIESLSKAIHKNEIKLDRLLELYLDGEFDKSTLVKRQTKIKEENESLTNEHTQLSKKLKLMQNNEFNYELIYDLFSSLKNFEIDYTPGERAKIFGHLFPKGILYPDELILISEISGVPLEIGVVIDKDPYPGHASKKV</sequence>
<dbReference type="CDD" id="cd00338">
    <property type="entry name" value="Ser_Recombinase"/>
    <property type="match status" value="1"/>
</dbReference>
<evidence type="ECO:0000256" key="4">
    <source>
        <dbReference type="PROSITE-ProRule" id="PRU10137"/>
    </source>
</evidence>
<feature type="coiled-coil region" evidence="5">
    <location>
        <begin position="356"/>
        <end position="432"/>
    </location>
</feature>
<evidence type="ECO:0000256" key="5">
    <source>
        <dbReference type="SAM" id="Coils"/>
    </source>
</evidence>
<dbReference type="PANTHER" id="PTHR30461:SF23">
    <property type="entry name" value="DNA RECOMBINASE-RELATED"/>
    <property type="match status" value="1"/>
</dbReference>
<dbReference type="InterPro" id="IPR036162">
    <property type="entry name" value="Resolvase-like_N_sf"/>
</dbReference>
<dbReference type="InterPro" id="IPR011109">
    <property type="entry name" value="DNA_bind_recombinase_dom"/>
</dbReference>
<dbReference type="EMBL" id="BRZA01000002">
    <property type="protein sequence ID" value="GLC88649.1"/>
    <property type="molecule type" value="Genomic_DNA"/>
</dbReference>
<dbReference type="PROSITE" id="PS51736">
    <property type="entry name" value="RECOMBINASES_3"/>
    <property type="match status" value="1"/>
</dbReference>